<evidence type="ECO:0000259" key="1">
    <source>
        <dbReference type="PROSITE" id="PS50011"/>
    </source>
</evidence>
<dbReference type="OrthoDB" id="4482376at2759"/>
<accession>A0A317VJD0</accession>
<dbReference type="PROSITE" id="PS50011">
    <property type="entry name" value="PROTEIN_KINASE_DOM"/>
    <property type="match status" value="1"/>
</dbReference>
<name>A0A317VJD0_9EURO</name>
<protein>
    <recommendedName>
        <fullName evidence="1">Protein kinase domain-containing protein</fullName>
    </recommendedName>
</protein>
<dbReference type="SUPFAM" id="SSF56112">
    <property type="entry name" value="Protein kinase-like (PK-like)"/>
    <property type="match status" value="1"/>
</dbReference>
<dbReference type="GeneID" id="37118687"/>
<dbReference type="InterPro" id="IPR000719">
    <property type="entry name" value="Prot_kinase_dom"/>
</dbReference>
<dbReference type="GO" id="GO:0004672">
    <property type="term" value="F:protein kinase activity"/>
    <property type="evidence" value="ECO:0007669"/>
    <property type="project" value="InterPro"/>
</dbReference>
<evidence type="ECO:0000313" key="3">
    <source>
        <dbReference type="Proteomes" id="UP000246702"/>
    </source>
</evidence>
<dbReference type="EMBL" id="MSFK01000032">
    <property type="protein sequence ID" value="PWY73128.1"/>
    <property type="molecule type" value="Genomic_DNA"/>
</dbReference>
<dbReference type="RefSeq" id="XP_025463393.1">
    <property type="nucleotide sequence ID" value="XM_025616544.1"/>
</dbReference>
<dbReference type="GO" id="GO:0005524">
    <property type="term" value="F:ATP binding"/>
    <property type="evidence" value="ECO:0007669"/>
    <property type="project" value="InterPro"/>
</dbReference>
<sequence>MDRRPWLGFRQRPEDTDESVRGLLLEYIDGTSIGKGTLKASAASNLRYQLDCLHSLDIAHGDFYPRNMMVSKAGDPYLIDFSSAQLWPCRGFQMKKKRFDSYMGCEKSALEYCSVSTPEVGTPSRLEDQ</sequence>
<dbReference type="STRING" id="1450535.A0A317VJD0"/>
<reference evidence="2 3" key="1">
    <citation type="submission" date="2016-12" db="EMBL/GenBank/DDBJ databases">
        <title>The genomes of Aspergillus section Nigri reveals drivers in fungal speciation.</title>
        <authorList>
            <consortium name="DOE Joint Genome Institute"/>
            <person name="Vesth T.C."/>
            <person name="Nybo J."/>
            <person name="Theobald S."/>
            <person name="Brandl J."/>
            <person name="Frisvad J.C."/>
            <person name="Nielsen K.F."/>
            <person name="Lyhne E.K."/>
            <person name="Kogle M.E."/>
            <person name="Kuo A."/>
            <person name="Riley R."/>
            <person name="Clum A."/>
            <person name="Nolan M."/>
            <person name="Lipzen A."/>
            <person name="Salamov A."/>
            <person name="Henrissat B."/>
            <person name="Wiebenga A."/>
            <person name="De Vries R.P."/>
            <person name="Grigoriev I.V."/>
            <person name="Mortensen U.H."/>
            <person name="Andersen M.R."/>
            <person name="Baker S.E."/>
        </authorList>
    </citation>
    <scope>NUCLEOTIDE SEQUENCE [LARGE SCALE GENOMIC DNA]</scope>
    <source>
        <strain evidence="2 3">CBS 115572</strain>
    </source>
</reference>
<comment type="caution">
    <text evidence="2">The sequence shown here is derived from an EMBL/GenBank/DDBJ whole genome shotgun (WGS) entry which is preliminary data.</text>
</comment>
<organism evidence="2 3">
    <name type="scientific">Aspergillus sclerotioniger CBS 115572</name>
    <dbReference type="NCBI Taxonomy" id="1450535"/>
    <lineage>
        <taxon>Eukaryota</taxon>
        <taxon>Fungi</taxon>
        <taxon>Dikarya</taxon>
        <taxon>Ascomycota</taxon>
        <taxon>Pezizomycotina</taxon>
        <taxon>Eurotiomycetes</taxon>
        <taxon>Eurotiomycetidae</taxon>
        <taxon>Eurotiales</taxon>
        <taxon>Aspergillaceae</taxon>
        <taxon>Aspergillus</taxon>
        <taxon>Aspergillus subgen. Circumdati</taxon>
    </lineage>
</organism>
<proteinExistence type="predicted"/>
<dbReference type="AlphaFoldDB" id="A0A317VJD0"/>
<evidence type="ECO:0000313" key="2">
    <source>
        <dbReference type="EMBL" id="PWY73128.1"/>
    </source>
</evidence>
<dbReference type="Gene3D" id="1.10.510.10">
    <property type="entry name" value="Transferase(Phosphotransferase) domain 1"/>
    <property type="match status" value="1"/>
</dbReference>
<feature type="domain" description="Protein kinase" evidence="1">
    <location>
        <begin position="1"/>
        <end position="129"/>
    </location>
</feature>
<dbReference type="InterPro" id="IPR011009">
    <property type="entry name" value="Kinase-like_dom_sf"/>
</dbReference>
<keyword evidence="3" id="KW-1185">Reference proteome</keyword>
<gene>
    <name evidence="2" type="ORF">BO94DRAFT_607617</name>
</gene>
<dbReference type="Proteomes" id="UP000246702">
    <property type="component" value="Unassembled WGS sequence"/>
</dbReference>